<evidence type="ECO:0000313" key="3">
    <source>
        <dbReference type="EMBL" id="MCL9809952.1"/>
    </source>
</evidence>
<dbReference type="InterPro" id="IPR048406">
    <property type="entry name" value="GldM_Ig-like-2"/>
</dbReference>
<proteinExistence type="predicted"/>
<evidence type="ECO:0000259" key="2">
    <source>
        <dbReference type="Pfam" id="PF21602"/>
    </source>
</evidence>
<feature type="signal peptide" evidence="1">
    <location>
        <begin position="1"/>
        <end position="18"/>
    </location>
</feature>
<keyword evidence="1" id="KW-0732">Signal</keyword>
<dbReference type="EMBL" id="JAMLJM010000010">
    <property type="protein sequence ID" value="MCL9809952.1"/>
    <property type="molecule type" value="Genomic_DNA"/>
</dbReference>
<dbReference type="RefSeq" id="WP_250593343.1">
    <property type="nucleotide sequence ID" value="NZ_JAMLJM010000010.1"/>
</dbReference>
<gene>
    <name evidence="3" type="ORF">NAT50_11345</name>
</gene>
<dbReference type="Pfam" id="PF21602">
    <property type="entry name" value="GldM_3rd"/>
    <property type="match status" value="1"/>
</dbReference>
<evidence type="ECO:0000313" key="4">
    <source>
        <dbReference type="Proteomes" id="UP001317191"/>
    </source>
</evidence>
<feature type="chain" id="PRO_5047096568" description="Gliding motility-associated protein GldM second immunoglobulin-like domain-containing protein" evidence="1">
    <location>
        <begin position="19"/>
        <end position="221"/>
    </location>
</feature>
<keyword evidence="4" id="KW-1185">Reference proteome</keyword>
<name>A0ABT0TR31_9FLAO</name>
<accession>A0ABT0TR31</accession>
<dbReference type="Proteomes" id="UP001317191">
    <property type="component" value="Unassembled WGS sequence"/>
</dbReference>
<sequence length="221" mass="24512">MKKLLLLLFTSLSFYAQSDSLSIQKPKLSVVGNDGMKVLYRGISNPISIAVNNALSYKISGDGVSQDLDGKYAIRPKSGNETKVLLEIQTTDSTTVVEEHVFRVKPLPLVSLLVNKKGCINGDCTIEIQKKELLNAEITVKLVDFLFDYNITVKGFRLYLTNSNGDTLASFDIQGNKIPQDIYNEIITNEKTSLIIIHKIAFDSDLNLSISKTPIIKIKTI</sequence>
<protein>
    <recommendedName>
        <fullName evidence="2">Gliding motility-associated protein GldM second immunoglobulin-like domain-containing protein</fullName>
    </recommendedName>
</protein>
<reference evidence="3 4" key="1">
    <citation type="submission" date="2022-05" db="EMBL/GenBank/DDBJ databases">
        <title>Flavobacterium sp., isolated from activated sludge.</title>
        <authorList>
            <person name="Ran Q."/>
        </authorList>
    </citation>
    <scope>NUCLEOTIDE SEQUENCE [LARGE SCALE GENOMIC DNA]</scope>
    <source>
        <strain evidence="3 4">HXWNR70</strain>
    </source>
</reference>
<comment type="caution">
    <text evidence="3">The sequence shown here is derived from an EMBL/GenBank/DDBJ whole genome shotgun (WGS) entry which is preliminary data.</text>
</comment>
<feature type="domain" description="Gliding motility-associated protein GldM second immunoglobulin-like" evidence="2">
    <location>
        <begin position="31"/>
        <end position="105"/>
    </location>
</feature>
<evidence type="ECO:0000256" key="1">
    <source>
        <dbReference type="SAM" id="SignalP"/>
    </source>
</evidence>
<organism evidence="3 4">
    <name type="scientific">Flavobacterium luminosum</name>
    <dbReference type="NCBI Taxonomy" id="2949086"/>
    <lineage>
        <taxon>Bacteria</taxon>
        <taxon>Pseudomonadati</taxon>
        <taxon>Bacteroidota</taxon>
        <taxon>Flavobacteriia</taxon>
        <taxon>Flavobacteriales</taxon>
        <taxon>Flavobacteriaceae</taxon>
        <taxon>Flavobacterium</taxon>
    </lineage>
</organism>